<name>A0A067S486_GALM3</name>
<reference evidence="3" key="1">
    <citation type="journal article" date="2014" name="Proc. Natl. Acad. Sci. U.S.A.">
        <title>Extensive sampling of basidiomycete genomes demonstrates inadequacy of the white-rot/brown-rot paradigm for wood decay fungi.</title>
        <authorList>
            <person name="Riley R."/>
            <person name="Salamov A.A."/>
            <person name="Brown D.W."/>
            <person name="Nagy L.G."/>
            <person name="Floudas D."/>
            <person name="Held B.W."/>
            <person name="Levasseur A."/>
            <person name="Lombard V."/>
            <person name="Morin E."/>
            <person name="Otillar R."/>
            <person name="Lindquist E.A."/>
            <person name="Sun H."/>
            <person name="LaButti K.M."/>
            <person name="Schmutz J."/>
            <person name="Jabbour D."/>
            <person name="Luo H."/>
            <person name="Baker S.E."/>
            <person name="Pisabarro A.G."/>
            <person name="Walton J.D."/>
            <person name="Blanchette R.A."/>
            <person name="Henrissat B."/>
            <person name="Martin F."/>
            <person name="Cullen D."/>
            <person name="Hibbett D.S."/>
            <person name="Grigoriev I.V."/>
        </authorList>
    </citation>
    <scope>NUCLEOTIDE SEQUENCE [LARGE SCALE GENOMIC DNA]</scope>
    <source>
        <strain evidence="3">CBS 339.88</strain>
    </source>
</reference>
<accession>A0A067S486</accession>
<dbReference type="Proteomes" id="UP000027222">
    <property type="component" value="Unassembled WGS sequence"/>
</dbReference>
<sequence>MITSSITSMGHESHYHDDSPSSDAPRSSYPLNSVLHLDLICRTLLVRPILNNNFCSKHRTSLPQHATIVNACSFFIQCGYALNTFILTEFLDALSSFVTPFSPSHSKFSISRRSKIVNPGLAAPPSRPFTPNAHVLRAYVRVFNDSLWNLYSPPSYSAPSYSSPALGQVDYYYSRPPSQPTLPTYHVDPATFRRTLRAAFQSSRSTQALTGSPIPLPVN</sequence>
<organism evidence="2 3">
    <name type="scientific">Galerina marginata (strain CBS 339.88)</name>
    <dbReference type="NCBI Taxonomy" id="685588"/>
    <lineage>
        <taxon>Eukaryota</taxon>
        <taxon>Fungi</taxon>
        <taxon>Dikarya</taxon>
        <taxon>Basidiomycota</taxon>
        <taxon>Agaricomycotina</taxon>
        <taxon>Agaricomycetes</taxon>
        <taxon>Agaricomycetidae</taxon>
        <taxon>Agaricales</taxon>
        <taxon>Agaricineae</taxon>
        <taxon>Strophariaceae</taxon>
        <taxon>Galerina</taxon>
    </lineage>
</organism>
<keyword evidence="3" id="KW-1185">Reference proteome</keyword>
<gene>
    <name evidence="2" type="ORF">GALMADRAFT_148512</name>
</gene>
<evidence type="ECO:0000313" key="3">
    <source>
        <dbReference type="Proteomes" id="UP000027222"/>
    </source>
</evidence>
<feature type="region of interest" description="Disordered" evidence="1">
    <location>
        <begin position="1"/>
        <end position="27"/>
    </location>
</feature>
<dbReference type="HOGENOM" id="CLU_1261603_0_0_1"/>
<evidence type="ECO:0000313" key="2">
    <source>
        <dbReference type="EMBL" id="KDR65645.1"/>
    </source>
</evidence>
<evidence type="ECO:0000256" key="1">
    <source>
        <dbReference type="SAM" id="MobiDB-lite"/>
    </source>
</evidence>
<proteinExistence type="predicted"/>
<feature type="compositionally biased region" description="Polar residues" evidence="1">
    <location>
        <begin position="1"/>
        <end position="10"/>
    </location>
</feature>
<dbReference type="AlphaFoldDB" id="A0A067S486"/>
<dbReference type="EMBL" id="KL142437">
    <property type="protein sequence ID" value="KDR65645.1"/>
    <property type="molecule type" value="Genomic_DNA"/>
</dbReference>
<protein>
    <submittedName>
        <fullName evidence="2">Uncharacterized protein</fullName>
    </submittedName>
</protein>